<proteinExistence type="predicted"/>
<keyword evidence="8" id="KW-1185">Reference proteome</keyword>
<dbReference type="SUPFAM" id="SSF82199">
    <property type="entry name" value="SET domain"/>
    <property type="match status" value="1"/>
</dbReference>
<dbReference type="Gene3D" id="6.10.140.2220">
    <property type="match status" value="1"/>
</dbReference>
<protein>
    <submittedName>
        <fullName evidence="7">SET domain-containing protein</fullName>
    </submittedName>
</protein>
<evidence type="ECO:0000256" key="3">
    <source>
        <dbReference type="ARBA" id="ARBA00022833"/>
    </source>
</evidence>
<dbReference type="Gene3D" id="2.170.270.10">
    <property type="entry name" value="SET domain"/>
    <property type="match status" value="1"/>
</dbReference>
<organism evidence="7 8">
    <name type="scientific">Bimuria novae-zelandiae CBS 107.79</name>
    <dbReference type="NCBI Taxonomy" id="1447943"/>
    <lineage>
        <taxon>Eukaryota</taxon>
        <taxon>Fungi</taxon>
        <taxon>Dikarya</taxon>
        <taxon>Ascomycota</taxon>
        <taxon>Pezizomycotina</taxon>
        <taxon>Dothideomycetes</taxon>
        <taxon>Pleosporomycetidae</taxon>
        <taxon>Pleosporales</taxon>
        <taxon>Massarineae</taxon>
        <taxon>Didymosphaeriaceae</taxon>
        <taxon>Bimuria</taxon>
    </lineage>
</organism>
<keyword evidence="3" id="KW-0862">Zinc</keyword>
<evidence type="ECO:0000256" key="2">
    <source>
        <dbReference type="ARBA" id="ARBA00022771"/>
    </source>
</evidence>
<evidence type="ECO:0000256" key="4">
    <source>
        <dbReference type="PROSITE-ProRule" id="PRU00134"/>
    </source>
</evidence>
<dbReference type="PROSITE" id="PS50865">
    <property type="entry name" value="ZF_MYND_2"/>
    <property type="match status" value="1"/>
</dbReference>
<dbReference type="InterPro" id="IPR046341">
    <property type="entry name" value="SET_dom_sf"/>
</dbReference>
<dbReference type="InterPro" id="IPR001214">
    <property type="entry name" value="SET_dom"/>
</dbReference>
<accession>A0A6A5UZ99</accession>
<dbReference type="PROSITE" id="PS50280">
    <property type="entry name" value="SET"/>
    <property type="match status" value="1"/>
</dbReference>
<dbReference type="Gene3D" id="1.10.220.160">
    <property type="match status" value="1"/>
</dbReference>
<dbReference type="InterPro" id="IPR002893">
    <property type="entry name" value="Znf_MYND"/>
</dbReference>
<dbReference type="GO" id="GO:0008270">
    <property type="term" value="F:zinc ion binding"/>
    <property type="evidence" value="ECO:0007669"/>
    <property type="project" value="UniProtKB-KW"/>
</dbReference>
<evidence type="ECO:0000259" key="6">
    <source>
        <dbReference type="PROSITE" id="PS50865"/>
    </source>
</evidence>
<dbReference type="PANTHER" id="PTHR12197">
    <property type="entry name" value="HISTONE-LYSINE N-METHYLTRANSFERASE SMYD"/>
    <property type="match status" value="1"/>
</dbReference>
<dbReference type="Proteomes" id="UP000800036">
    <property type="component" value="Unassembled WGS sequence"/>
</dbReference>
<reference evidence="7" key="1">
    <citation type="journal article" date="2020" name="Stud. Mycol.">
        <title>101 Dothideomycetes genomes: a test case for predicting lifestyles and emergence of pathogens.</title>
        <authorList>
            <person name="Haridas S."/>
            <person name="Albert R."/>
            <person name="Binder M."/>
            <person name="Bloem J."/>
            <person name="Labutti K."/>
            <person name="Salamov A."/>
            <person name="Andreopoulos B."/>
            <person name="Baker S."/>
            <person name="Barry K."/>
            <person name="Bills G."/>
            <person name="Bluhm B."/>
            <person name="Cannon C."/>
            <person name="Castanera R."/>
            <person name="Culley D."/>
            <person name="Daum C."/>
            <person name="Ezra D."/>
            <person name="Gonzalez J."/>
            <person name="Henrissat B."/>
            <person name="Kuo A."/>
            <person name="Liang C."/>
            <person name="Lipzen A."/>
            <person name="Lutzoni F."/>
            <person name="Magnuson J."/>
            <person name="Mondo S."/>
            <person name="Nolan M."/>
            <person name="Ohm R."/>
            <person name="Pangilinan J."/>
            <person name="Park H.-J."/>
            <person name="Ramirez L."/>
            <person name="Alfaro M."/>
            <person name="Sun H."/>
            <person name="Tritt A."/>
            <person name="Yoshinaga Y."/>
            <person name="Zwiers L.-H."/>
            <person name="Turgeon B."/>
            <person name="Goodwin S."/>
            <person name="Spatafora J."/>
            <person name="Crous P."/>
            <person name="Grigoriev I."/>
        </authorList>
    </citation>
    <scope>NUCLEOTIDE SEQUENCE</scope>
    <source>
        <strain evidence="7">CBS 107.79</strain>
    </source>
</reference>
<evidence type="ECO:0000256" key="1">
    <source>
        <dbReference type="ARBA" id="ARBA00022723"/>
    </source>
</evidence>
<name>A0A6A5UZ99_9PLEO</name>
<evidence type="ECO:0000259" key="5">
    <source>
        <dbReference type="PROSITE" id="PS50280"/>
    </source>
</evidence>
<feature type="domain" description="MYND-type" evidence="6">
    <location>
        <begin position="56"/>
        <end position="109"/>
    </location>
</feature>
<keyword evidence="2 4" id="KW-0863">Zinc-finger</keyword>
<keyword evidence="1" id="KW-0479">Metal-binding</keyword>
<dbReference type="Pfam" id="PF00856">
    <property type="entry name" value="SET"/>
    <property type="match status" value="1"/>
</dbReference>
<gene>
    <name evidence="7" type="ORF">BU23DRAFT_591720</name>
</gene>
<dbReference type="EMBL" id="ML976712">
    <property type="protein sequence ID" value="KAF1969152.1"/>
    <property type="molecule type" value="Genomic_DNA"/>
</dbReference>
<dbReference type="AlphaFoldDB" id="A0A6A5UZ99"/>
<feature type="domain" description="SET" evidence="5">
    <location>
        <begin position="6"/>
        <end position="257"/>
    </location>
</feature>
<dbReference type="OrthoDB" id="5945798at2759"/>
<dbReference type="Pfam" id="PF01753">
    <property type="entry name" value="zf-MYND"/>
    <property type="match status" value="1"/>
</dbReference>
<sequence>MAQRNHPYYISESTIGGHSAGKGFFSSQNVNSGETIVTIRRPLMASLESERLRDTCANCYAWTEGSSIGSGICVKEGTTVSACAGCKRFRYCSKACQKEAWNRGHKHECKNLKPVADRELPKAVLGCMEILVRRKHGLIDDQTWQLLCHLESHVDDFKENGNYGGIELMAMGTSQFSATQDTFSKDFVAAMYARILSNSMTLVTPTFDPLGILLDGLLCHINHSCDPNTYIVMDGPQMQLRALRDLKKDEELFISYIDPTMPFVRRQSELQQRWFFTCRCSKCRLGPGQQEDAWAIKPEALSSQYKKISDEEIKRNEQAEDETNYTGDSVDERRVAALEAKAFQLYDEEQRQSDPSEAIRIIEEAITFCTESALWPAHRQPLPAFRDDLIVNQLAAANYEAAWFECAKRHRQIIPKLYPQMHHPLRVAQTWQMAMLAQYLASVGAEVALGADLALIAAMLINTVNVIARMSHGAENPFARQAQLKFLEVEEELLGKFGSKDAMNKAIQRQVELLAKMGE</sequence>
<dbReference type="InterPro" id="IPR050869">
    <property type="entry name" value="H3K4_H4K5_MeTrfase"/>
</dbReference>
<dbReference type="PANTHER" id="PTHR12197:SF251">
    <property type="entry name" value="EG:BACR7C10.4 PROTEIN"/>
    <property type="match status" value="1"/>
</dbReference>
<dbReference type="GO" id="GO:0005634">
    <property type="term" value="C:nucleus"/>
    <property type="evidence" value="ECO:0007669"/>
    <property type="project" value="TreeGrafter"/>
</dbReference>
<evidence type="ECO:0000313" key="7">
    <source>
        <dbReference type="EMBL" id="KAF1969152.1"/>
    </source>
</evidence>
<dbReference type="SUPFAM" id="SSF144232">
    <property type="entry name" value="HIT/MYND zinc finger-like"/>
    <property type="match status" value="1"/>
</dbReference>
<dbReference type="CDD" id="cd20071">
    <property type="entry name" value="SET_SMYD"/>
    <property type="match status" value="1"/>
</dbReference>
<evidence type="ECO:0000313" key="8">
    <source>
        <dbReference type="Proteomes" id="UP000800036"/>
    </source>
</evidence>